<dbReference type="FunFam" id="3.40.50.720:FF:000084">
    <property type="entry name" value="Short-chain dehydrogenase reductase"/>
    <property type="match status" value="1"/>
</dbReference>
<dbReference type="CDD" id="cd05233">
    <property type="entry name" value="SDR_c"/>
    <property type="match status" value="1"/>
</dbReference>
<dbReference type="Gene3D" id="3.40.50.720">
    <property type="entry name" value="NAD(P)-binding Rossmann-like Domain"/>
    <property type="match status" value="1"/>
</dbReference>
<dbReference type="Proteomes" id="UP000594967">
    <property type="component" value="Chromosome"/>
</dbReference>
<dbReference type="InterPro" id="IPR002347">
    <property type="entry name" value="SDR_fam"/>
</dbReference>
<feature type="domain" description="Ketoreductase" evidence="3">
    <location>
        <begin position="3"/>
        <end position="181"/>
    </location>
</feature>
<accession>A0A2X4TU63</accession>
<dbReference type="SUPFAM" id="SSF51735">
    <property type="entry name" value="NAD(P)-binding Rossmann-fold domains"/>
    <property type="match status" value="1"/>
</dbReference>
<dbReference type="EMBL" id="CP065673">
    <property type="protein sequence ID" value="QPS22627.1"/>
    <property type="molecule type" value="Genomic_DNA"/>
</dbReference>
<dbReference type="InterPro" id="IPR020904">
    <property type="entry name" value="Sc_DH/Rdtase_CS"/>
</dbReference>
<evidence type="ECO:0000256" key="2">
    <source>
        <dbReference type="ARBA" id="ARBA00023002"/>
    </source>
</evidence>
<dbReference type="PRINTS" id="PR00081">
    <property type="entry name" value="GDHRDH"/>
</dbReference>
<dbReference type="Pfam" id="PF13561">
    <property type="entry name" value="adh_short_C2"/>
    <property type="match status" value="1"/>
</dbReference>
<protein>
    <submittedName>
        <fullName evidence="5">D-beta-hydroxybutyrate dehydrogenase</fullName>
        <ecNumber evidence="5">1.1.1.30</ecNumber>
    </submittedName>
    <submittedName>
        <fullName evidence="4">SDR family oxidoreductase</fullName>
    </submittedName>
</protein>
<evidence type="ECO:0000313" key="5">
    <source>
        <dbReference type="EMBL" id="SQI30967.1"/>
    </source>
</evidence>
<dbReference type="PANTHER" id="PTHR43477">
    <property type="entry name" value="DIHYDROANTICAPSIN 7-DEHYDROGENASE"/>
    <property type="match status" value="1"/>
</dbReference>
<dbReference type="PROSITE" id="PS51257">
    <property type="entry name" value="PROKAR_LIPOPROTEIN"/>
    <property type="match status" value="1"/>
</dbReference>
<dbReference type="PROSITE" id="PS00061">
    <property type="entry name" value="ADH_SHORT"/>
    <property type="match status" value="1"/>
</dbReference>
<evidence type="ECO:0000313" key="6">
    <source>
        <dbReference type="Proteomes" id="UP000248897"/>
    </source>
</evidence>
<dbReference type="RefSeq" id="WP_062869513.1">
    <property type="nucleotide sequence ID" value="NZ_CAMITG010000001.1"/>
</dbReference>
<gene>
    <name evidence="5" type="primary">bdhA</name>
    <name evidence="4" type="ORF">I6G64_09720</name>
    <name evidence="5" type="ORF">NCTC12961_00673</name>
</gene>
<dbReference type="GO" id="GO:0003858">
    <property type="term" value="F:3-hydroxybutyrate dehydrogenase activity"/>
    <property type="evidence" value="ECO:0007669"/>
    <property type="project" value="UniProtKB-EC"/>
</dbReference>
<dbReference type="STRING" id="82996.ADP72_08360"/>
<dbReference type="PANTHER" id="PTHR43477:SF1">
    <property type="entry name" value="DIHYDROANTICAPSIN 7-DEHYDROGENASE"/>
    <property type="match status" value="1"/>
</dbReference>
<dbReference type="EMBL" id="LS483469">
    <property type="protein sequence ID" value="SQI30967.1"/>
    <property type="molecule type" value="Genomic_DNA"/>
</dbReference>
<organism evidence="5 6">
    <name type="scientific">Serratia plymuthica</name>
    <dbReference type="NCBI Taxonomy" id="82996"/>
    <lineage>
        <taxon>Bacteria</taxon>
        <taxon>Pseudomonadati</taxon>
        <taxon>Pseudomonadota</taxon>
        <taxon>Gammaproteobacteria</taxon>
        <taxon>Enterobacterales</taxon>
        <taxon>Yersiniaceae</taxon>
        <taxon>Serratia</taxon>
    </lineage>
</organism>
<dbReference type="InterPro" id="IPR036291">
    <property type="entry name" value="NAD(P)-bd_dom_sf"/>
</dbReference>
<dbReference type="InterPro" id="IPR051122">
    <property type="entry name" value="SDR_DHRS6-like"/>
</dbReference>
<sequence length="260" mass="26895">MNRVVVITGGGTGVGAACARRLAAQGDRVFIIGRRREPLRLLAEEIGAVALVGDASSGESWNTTLLPAILRQGGRIDCLIGCAGGMGVGRITDTSDAQWQGALDSNLNSAFASARACLPELVKTGGNLLFVASIASLAAGPEVCGYVTAKHALIGLMRSIARDYGPLGVRANAVCPGWVTTPMADEEMQPLMDAHQISLAQAYRMVCRDVPLRRPASAEEIAGICRFLCSAEASIITGAALVADGGSTIVDVPTLAFTSL</sequence>
<dbReference type="InterPro" id="IPR057326">
    <property type="entry name" value="KR_dom"/>
</dbReference>
<evidence type="ECO:0000259" key="3">
    <source>
        <dbReference type="SMART" id="SM00822"/>
    </source>
</evidence>
<dbReference type="EC" id="1.1.1.30" evidence="5"/>
<keyword evidence="7" id="KW-1185">Reference proteome</keyword>
<reference evidence="4 7" key="2">
    <citation type="submission" date="2020-12" db="EMBL/GenBank/DDBJ databases">
        <title>FDA dAtabase for Regulatory Grade micrObial Sequences (FDA-ARGOS): Supporting development and validation of Infectious Disease Dx tests.</title>
        <authorList>
            <person name="Sproer C."/>
            <person name="Gronow S."/>
            <person name="Severitt S."/>
            <person name="Schroder I."/>
            <person name="Tallon L."/>
            <person name="Sadzewicz L."/>
            <person name="Zhao X."/>
            <person name="Boylan J."/>
            <person name="Ott S."/>
            <person name="Bowen H."/>
            <person name="Vavikolanu K."/>
            <person name="Mehta A."/>
            <person name="Aluvathingal J."/>
            <person name="Nadendla S."/>
            <person name="Lowell S."/>
            <person name="Myers T."/>
            <person name="Yan Y."/>
            <person name="Sichtig H."/>
        </authorList>
    </citation>
    <scope>NUCLEOTIDE SEQUENCE [LARGE SCALE GENOMIC DNA]</scope>
    <source>
        <strain evidence="4 7">FDAARGOS_907</strain>
    </source>
</reference>
<dbReference type="Proteomes" id="UP000248897">
    <property type="component" value="Chromosome 1"/>
</dbReference>
<dbReference type="AlphaFoldDB" id="A0A2X4TU63"/>
<evidence type="ECO:0000313" key="7">
    <source>
        <dbReference type="Proteomes" id="UP000594967"/>
    </source>
</evidence>
<proteinExistence type="inferred from homology"/>
<keyword evidence="2 5" id="KW-0560">Oxidoreductase</keyword>
<evidence type="ECO:0000256" key="1">
    <source>
        <dbReference type="ARBA" id="ARBA00006484"/>
    </source>
</evidence>
<reference evidence="5 6" key="1">
    <citation type="submission" date="2018-06" db="EMBL/GenBank/DDBJ databases">
        <authorList>
            <consortium name="Pathogen Informatics"/>
            <person name="Doyle S."/>
        </authorList>
    </citation>
    <scope>NUCLEOTIDE SEQUENCE [LARGE SCALE GENOMIC DNA]</scope>
    <source>
        <strain evidence="5 6">NCTC12961</strain>
    </source>
</reference>
<dbReference type="SMART" id="SM00822">
    <property type="entry name" value="PKS_KR"/>
    <property type="match status" value="1"/>
</dbReference>
<name>A0A2X4TU63_SERPL</name>
<comment type="similarity">
    <text evidence="1">Belongs to the short-chain dehydrogenases/reductases (SDR) family.</text>
</comment>
<evidence type="ECO:0000313" key="4">
    <source>
        <dbReference type="EMBL" id="QPS22627.1"/>
    </source>
</evidence>